<name>F8AV65_9ACTN</name>
<dbReference type="EMBL" id="CP002801">
    <property type="protein sequence ID" value="AEH10700.1"/>
    <property type="molecule type" value="Genomic_DNA"/>
</dbReference>
<keyword evidence="3" id="KW-0540">Nuclease</keyword>
<evidence type="ECO:0000256" key="3">
    <source>
        <dbReference type="PIRNR" id="PIRNR033490"/>
    </source>
</evidence>
<dbReference type="EC" id="3.1.-.-" evidence="3"/>
<comment type="function">
    <text evidence="3">Toxic component of a type II toxin-antitoxin (TA) system.</text>
</comment>
<dbReference type="HOGENOM" id="CLU_121823_1_1_11"/>
<dbReference type="PANTHER" id="PTHR33988:SF1">
    <property type="entry name" value="ENDORIBONUCLEASE MAZF7-RELATED"/>
    <property type="match status" value="1"/>
</dbReference>
<dbReference type="InterPro" id="IPR003477">
    <property type="entry name" value="PemK-like"/>
</dbReference>
<dbReference type="eggNOG" id="COG2337">
    <property type="taxonomic scope" value="Bacteria"/>
</dbReference>
<organism evidence="4 5">
    <name type="scientific">Candidatus Protofrankia datiscae</name>
    <dbReference type="NCBI Taxonomy" id="2716812"/>
    <lineage>
        <taxon>Bacteria</taxon>
        <taxon>Bacillati</taxon>
        <taxon>Actinomycetota</taxon>
        <taxon>Actinomycetes</taxon>
        <taxon>Frankiales</taxon>
        <taxon>Frankiaceae</taxon>
        <taxon>Protofrankia</taxon>
    </lineage>
</organism>
<reference evidence="4 5" key="1">
    <citation type="submission" date="2011-05" db="EMBL/GenBank/DDBJ databases">
        <title>Complete sequence of chromosome of Frankia symbiont of Datisca glomerata.</title>
        <authorList>
            <consortium name="US DOE Joint Genome Institute"/>
            <person name="Lucas S."/>
            <person name="Han J."/>
            <person name="Lapidus A."/>
            <person name="Cheng J.-F."/>
            <person name="Goodwin L."/>
            <person name="Pitluck S."/>
            <person name="Peters L."/>
            <person name="Mikhailova N."/>
            <person name="Chertkov O."/>
            <person name="Teshima H."/>
            <person name="Han C."/>
            <person name="Tapia R."/>
            <person name="Land M."/>
            <person name="Hauser L."/>
            <person name="Kyrpides N."/>
            <person name="Ivanova N."/>
            <person name="Pagani I."/>
            <person name="Berry A."/>
            <person name="Pawlowski K."/>
            <person name="Persson T."/>
            <person name="Vanden Heuvel B."/>
            <person name="Benson D."/>
            <person name="Woyke T."/>
        </authorList>
    </citation>
    <scope>NUCLEOTIDE SEQUENCE [LARGE SCALE GENOMIC DNA]</scope>
    <source>
        <strain evidence="5">4085684</strain>
    </source>
</reference>
<evidence type="ECO:0000256" key="1">
    <source>
        <dbReference type="ARBA" id="ARBA00007521"/>
    </source>
</evidence>
<dbReference type="GO" id="GO:0003677">
    <property type="term" value="F:DNA binding"/>
    <property type="evidence" value="ECO:0007669"/>
    <property type="project" value="InterPro"/>
</dbReference>
<dbReference type="Proteomes" id="UP000001549">
    <property type="component" value="Chromosome"/>
</dbReference>
<keyword evidence="5" id="KW-1185">Reference proteome</keyword>
<dbReference type="GO" id="GO:0004521">
    <property type="term" value="F:RNA endonuclease activity"/>
    <property type="evidence" value="ECO:0007669"/>
    <property type="project" value="TreeGrafter"/>
</dbReference>
<dbReference type="PIRSF" id="PIRSF033490">
    <property type="entry name" value="MazF"/>
    <property type="match status" value="1"/>
</dbReference>
<dbReference type="PANTHER" id="PTHR33988">
    <property type="entry name" value="ENDORIBONUCLEASE MAZF-RELATED"/>
    <property type="match status" value="1"/>
</dbReference>
<dbReference type="Pfam" id="PF02452">
    <property type="entry name" value="PemK_toxin"/>
    <property type="match status" value="1"/>
</dbReference>
<evidence type="ECO:0000313" key="5">
    <source>
        <dbReference type="Proteomes" id="UP000001549"/>
    </source>
</evidence>
<proteinExistence type="inferred from homology"/>
<gene>
    <name evidence="4" type="ordered locus">FsymDg_3406</name>
</gene>
<accession>F8AV65</accession>
<dbReference type="RefSeq" id="WP_013874590.1">
    <property type="nucleotide sequence ID" value="NC_015656.1"/>
</dbReference>
<protein>
    <recommendedName>
        <fullName evidence="3">mRNA interferase</fullName>
        <ecNumber evidence="3">3.1.-.-</ecNumber>
    </recommendedName>
</protein>
<keyword evidence="2" id="KW-1277">Toxin-antitoxin system</keyword>
<sequence length="113" mass="12402">MTRIRTGEVWLALLDPVVGHEQGGRRPVVVVSADGLHSLPIDMAIVVPLTGQDRGLVTQPRITGPATGLRKPSFARPEDTRAIDTARLERHLGTVDDTTLTAIRKVLRYFLDL</sequence>
<dbReference type="KEGG" id="fsy:FsymDg_3406"/>
<dbReference type="STRING" id="656024.FsymDg_3406"/>
<dbReference type="GO" id="GO:0006402">
    <property type="term" value="P:mRNA catabolic process"/>
    <property type="evidence" value="ECO:0007669"/>
    <property type="project" value="TreeGrafter"/>
</dbReference>
<dbReference type="Gene3D" id="2.30.30.110">
    <property type="match status" value="1"/>
</dbReference>
<dbReference type="GO" id="GO:0016075">
    <property type="term" value="P:rRNA catabolic process"/>
    <property type="evidence" value="ECO:0007669"/>
    <property type="project" value="TreeGrafter"/>
</dbReference>
<dbReference type="InterPro" id="IPR011067">
    <property type="entry name" value="Plasmid_toxin/cell-grow_inhib"/>
</dbReference>
<keyword evidence="3" id="KW-0378">Hydrolase</keyword>
<evidence type="ECO:0000256" key="2">
    <source>
        <dbReference type="ARBA" id="ARBA00022649"/>
    </source>
</evidence>
<dbReference type="AlphaFoldDB" id="F8AV65"/>
<dbReference type="GO" id="GO:0016787">
    <property type="term" value="F:hydrolase activity"/>
    <property type="evidence" value="ECO:0007669"/>
    <property type="project" value="UniProtKB-KW"/>
</dbReference>
<evidence type="ECO:0000313" key="4">
    <source>
        <dbReference type="EMBL" id="AEH10700.1"/>
    </source>
</evidence>
<dbReference type="SUPFAM" id="SSF50118">
    <property type="entry name" value="Cell growth inhibitor/plasmid maintenance toxic component"/>
    <property type="match status" value="1"/>
</dbReference>
<comment type="similarity">
    <text evidence="1 3">Belongs to the PemK/MazF family.</text>
</comment>
<keyword evidence="3" id="KW-0255">Endonuclease</keyword>